<feature type="compositionally biased region" description="Low complexity" evidence="1">
    <location>
        <begin position="60"/>
        <end position="81"/>
    </location>
</feature>
<dbReference type="Proteomes" id="UP000636800">
    <property type="component" value="Chromosome 12"/>
</dbReference>
<dbReference type="Proteomes" id="UP000639772">
    <property type="component" value="Chromosome 12"/>
</dbReference>
<dbReference type="EMBL" id="JADCNM010000012">
    <property type="protein sequence ID" value="KAG0458724.1"/>
    <property type="molecule type" value="Genomic_DNA"/>
</dbReference>
<reference evidence="4 5" key="1">
    <citation type="journal article" date="2020" name="Nat. Food">
        <title>A phased Vanilla planifolia genome enables genetic improvement of flavour and production.</title>
        <authorList>
            <person name="Hasing T."/>
            <person name="Tang H."/>
            <person name="Brym M."/>
            <person name="Khazi F."/>
            <person name="Huang T."/>
            <person name="Chambers A.H."/>
        </authorList>
    </citation>
    <scope>NUCLEOTIDE SEQUENCE [LARGE SCALE GENOMIC DNA]</scope>
    <source>
        <tissue evidence="2">Leaf</tissue>
    </source>
</reference>
<proteinExistence type="predicted"/>
<evidence type="ECO:0000256" key="1">
    <source>
        <dbReference type="SAM" id="MobiDB-lite"/>
    </source>
</evidence>
<gene>
    <name evidence="3" type="ORF">HPP92_021852</name>
    <name evidence="2" type="ORF">HPP92_022172</name>
</gene>
<accession>A0A835UDC2</accession>
<sequence>MDGVLLERNHGMVNYSSISYGRVLFRSPNSPPPSPSRFPHPSVASLSHLFVAAKAGVFTSRPQPSSSLLPLPTQQPPLLSLPRRRSLLEKTPHSTAGKPRSQKAKRKGKKVAPEKGEGEWSLPAVETVYSMAPPPSSLPLPRFLTRPRASLGSFAQLKEKSPLK</sequence>
<organism evidence="2 4">
    <name type="scientific">Vanilla planifolia</name>
    <name type="common">Vanilla</name>
    <dbReference type="NCBI Taxonomy" id="51239"/>
    <lineage>
        <taxon>Eukaryota</taxon>
        <taxon>Viridiplantae</taxon>
        <taxon>Streptophyta</taxon>
        <taxon>Embryophyta</taxon>
        <taxon>Tracheophyta</taxon>
        <taxon>Spermatophyta</taxon>
        <taxon>Magnoliopsida</taxon>
        <taxon>Liliopsida</taxon>
        <taxon>Asparagales</taxon>
        <taxon>Orchidaceae</taxon>
        <taxon>Vanilloideae</taxon>
        <taxon>Vanilleae</taxon>
        <taxon>Vanilla</taxon>
    </lineage>
</organism>
<dbReference type="AlphaFoldDB" id="A0A835UDC2"/>
<feature type="region of interest" description="Disordered" evidence="1">
    <location>
        <begin position="60"/>
        <end position="118"/>
    </location>
</feature>
<protein>
    <submittedName>
        <fullName evidence="2">Uncharacterized protein</fullName>
    </submittedName>
</protein>
<comment type="caution">
    <text evidence="2">The sequence shown here is derived from an EMBL/GenBank/DDBJ whole genome shotgun (WGS) entry which is preliminary data.</text>
</comment>
<name>A0A835UDC2_VANPL</name>
<dbReference type="EMBL" id="JADCNL010000012">
    <property type="protein sequence ID" value="KAG0457015.1"/>
    <property type="molecule type" value="Genomic_DNA"/>
</dbReference>
<evidence type="ECO:0000313" key="2">
    <source>
        <dbReference type="EMBL" id="KAG0457015.1"/>
    </source>
</evidence>
<evidence type="ECO:0000313" key="5">
    <source>
        <dbReference type="Proteomes" id="UP000639772"/>
    </source>
</evidence>
<evidence type="ECO:0000313" key="4">
    <source>
        <dbReference type="Proteomes" id="UP000636800"/>
    </source>
</evidence>
<feature type="compositionally biased region" description="Basic residues" evidence="1">
    <location>
        <begin position="100"/>
        <end position="110"/>
    </location>
</feature>
<keyword evidence="4" id="KW-1185">Reference proteome</keyword>
<evidence type="ECO:0000313" key="3">
    <source>
        <dbReference type="EMBL" id="KAG0458724.1"/>
    </source>
</evidence>